<evidence type="ECO:0000313" key="11">
    <source>
        <dbReference type="EMBL" id="SBS74193.1"/>
    </source>
</evidence>
<sequence length="432" mass="48593">MAATDETATLKYPGGELDLDVVHATEGSDGIALGSLLAKTGYTTFDQGFVNTASTKSAITYIDGDAGILRYRGYPIEQLAEKSTFIEVSYLLIYGELPTTEQLEKFTTQIQRHTLLHEDLKRFFDGFPRNAHPMPVLSSAVNALSAYYQDSLDPLDNEQVELSTIRLLAKMPTIAAYAYKKSVGQPFLYPDNSLTLVENFLRMTFGFPAEPYEVDPEIVRALDMLLILHADHEQNCSTSTVRLVGSSQANLFTSISGGINALWGPLHGGANQAVLEMLEKIRAGDDDVQTFVKKVKNREDGVKLMGFGHRVYKNYDPRAKLMQETCKEVLQSLGLEKDPLFKLAMELERIALEDDYFVQRKLYPNVDYYTGLIYRAMGFPTRMFTVLFALGRLPGWIAHWREMHDEGSSKIGRPRQIYTGYTERDYAPIDGR</sequence>
<dbReference type="UniPathway" id="UPA00223">
    <property type="reaction ID" value="UER00717"/>
</dbReference>
<dbReference type="PIRSF" id="PIRSF001369">
    <property type="entry name" value="Citrate_synth"/>
    <property type="match status" value="1"/>
</dbReference>
<evidence type="ECO:0000256" key="9">
    <source>
        <dbReference type="RuleBase" id="RU003370"/>
    </source>
</evidence>
<keyword evidence="3 9" id="KW-0816">Tricarboxylic acid cycle</keyword>
<evidence type="ECO:0000256" key="2">
    <source>
        <dbReference type="ARBA" id="ARBA00010566"/>
    </source>
</evidence>
<dbReference type="GO" id="GO:0006099">
    <property type="term" value="P:tricarboxylic acid cycle"/>
    <property type="evidence" value="ECO:0007669"/>
    <property type="project" value="UniProtKB-UniRule"/>
</dbReference>
<comment type="pathway">
    <text evidence="1 9">Carbohydrate metabolism; tricarboxylic acid cycle; isocitrate from oxaloacetate: step 1/2.</text>
</comment>
<dbReference type="Gene3D" id="1.10.580.10">
    <property type="entry name" value="Citrate Synthase, domain 1"/>
    <property type="match status" value="1"/>
</dbReference>
<evidence type="ECO:0000256" key="5">
    <source>
        <dbReference type="ARBA" id="ARBA00049288"/>
    </source>
</evidence>
<dbReference type="AlphaFoldDB" id="A0A1Y5P6A0"/>
<evidence type="ECO:0000256" key="7">
    <source>
        <dbReference type="PIRNR" id="PIRNR001369"/>
    </source>
</evidence>
<evidence type="ECO:0000256" key="4">
    <source>
        <dbReference type="ARBA" id="ARBA00022679"/>
    </source>
</evidence>
<dbReference type="GO" id="GO:0036440">
    <property type="term" value="F:citrate synthase activity"/>
    <property type="evidence" value="ECO:0007669"/>
    <property type="project" value="UniProtKB-EC"/>
</dbReference>
<comment type="catalytic activity">
    <reaction evidence="5 9">
        <text>oxaloacetate + acetyl-CoA + H2O = citrate + CoA + H(+)</text>
        <dbReference type="Rhea" id="RHEA:16845"/>
        <dbReference type="ChEBI" id="CHEBI:15377"/>
        <dbReference type="ChEBI" id="CHEBI:15378"/>
        <dbReference type="ChEBI" id="CHEBI:16452"/>
        <dbReference type="ChEBI" id="CHEBI:16947"/>
        <dbReference type="ChEBI" id="CHEBI:57287"/>
        <dbReference type="ChEBI" id="CHEBI:57288"/>
        <dbReference type="EC" id="2.3.3.16"/>
    </reaction>
</comment>
<dbReference type="PANTHER" id="PTHR42871:SF1">
    <property type="entry name" value="CITRATE SYNTHASE"/>
    <property type="match status" value="1"/>
</dbReference>
<gene>
    <name evidence="11" type="primary">gltA</name>
    <name evidence="11" type="ORF">MHPYR_190076</name>
</gene>
<dbReference type="InterPro" id="IPR010953">
    <property type="entry name" value="Citrate_synthase_typ-I"/>
</dbReference>
<dbReference type="Pfam" id="PF00285">
    <property type="entry name" value="Citrate_synt"/>
    <property type="match status" value="1"/>
</dbReference>
<name>A0A1Y5P6A0_9MYCO</name>
<dbReference type="InterPro" id="IPR019810">
    <property type="entry name" value="Citrate_synthase_AS"/>
</dbReference>
<dbReference type="Gene3D" id="2.20.28.60">
    <property type="match status" value="1"/>
</dbReference>
<evidence type="ECO:0000256" key="1">
    <source>
        <dbReference type="ARBA" id="ARBA00004751"/>
    </source>
</evidence>
<dbReference type="SUPFAM" id="SSF48256">
    <property type="entry name" value="Citrate synthase"/>
    <property type="match status" value="1"/>
</dbReference>
<feature type="active site" evidence="8">
    <location>
        <position position="309"/>
    </location>
</feature>
<protein>
    <recommendedName>
        <fullName evidence="6 7">Citrate synthase</fullName>
    </recommendedName>
</protein>
<keyword evidence="11" id="KW-0012">Acyltransferase</keyword>
<dbReference type="PROSITE" id="PS00480">
    <property type="entry name" value="CITRATE_SYNTHASE"/>
    <property type="match status" value="1"/>
</dbReference>
<evidence type="ECO:0000256" key="3">
    <source>
        <dbReference type="ARBA" id="ARBA00022532"/>
    </source>
</evidence>
<dbReference type="InterPro" id="IPR002020">
    <property type="entry name" value="Citrate_synthase"/>
</dbReference>
<feature type="active site" evidence="8">
    <location>
        <position position="367"/>
    </location>
</feature>
<dbReference type="PRINTS" id="PR00143">
    <property type="entry name" value="CITRTSNTHASE"/>
</dbReference>
<dbReference type="NCBIfam" id="NF004126">
    <property type="entry name" value="PRK05614.1"/>
    <property type="match status" value="1"/>
</dbReference>
<dbReference type="PANTHER" id="PTHR42871">
    <property type="entry name" value="CITRATE SYNTHASE"/>
    <property type="match status" value="1"/>
</dbReference>
<reference evidence="11" key="1">
    <citation type="submission" date="2016-03" db="EMBL/GenBank/DDBJ databases">
        <authorList>
            <person name="Ploux O."/>
        </authorList>
    </citation>
    <scope>NUCLEOTIDE SEQUENCE</scope>
    <source>
        <strain evidence="11">UC10</strain>
    </source>
</reference>
<dbReference type="NCBIfam" id="TIGR01798">
    <property type="entry name" value="cit_synth_I"/>
    <property type="match status" value="1"/>
</dbReference>
<proteinExistence type="inferred from homology"/>
<dbReference type="EMBL" id="FLQS01000011">
    <property type="protein sequence ID" value="SBS74193.1"/>
    <property type="molecule type" value="Genomic_DNA"/>
</dbReference>
<comment type="similarity">
    <text evidence="2 7 10">Belongs to the citrate synthase family.</text>
</comment>
<dbReference type="InterPro" id="IPR016143">
    <property type="entry name" value="Citrate_synth-like_sm_a-sub"/>
</dbReference>
<dbReference type="GO" id="GO:0005737">
    <property type="term" value="C:cytoplasm"/>
    <property type="evidence" value="ECO:0007669"/>
    <property type="project" value="InterPro"/>
</dbReference>
<evidence type="ECO:0000256" key="6">
    <source>
        <dbReference type="NCBIfam" id="TIGR01798"/>
    </source>
</evidence>
<dbReference type="InterPro" id="IPR036969">
    <property type="entry name" value="Citrate_synthase_sf"/>
</dbReference>
<dbReference type="Gene3D" id="1.10.230.10">
    <property type="entry name" value="Cytochrome P450-Terp, domain 2"/>
    <property type="match status" value="1"/>
</dbReference>
<dbReference type="InterPro" id="IPR024176">
    <property type="entry name" value="Citrate_synthase_bac-typ"/>
</dbReference>
<evidence type="ECO:0000256" key="10">
    <source>
        <dbReference type="RuleBase" id="RU003406"/>
    </source>
</evidence>
<accession>A0A1Y5P6A0</accession>
<dbReference type="CDD" id="cd06114">
    <property type="entry name" value="EcCS_like"/>
    <property type="match status" value="1"/>
</dbReference>
<dbReference type="InterPro" id="IPR016142">
    <property type="entry name" value="Citrate_synth-like_lrg_a-sub"/>
</dbReference>
<dbReference type="FunFam" id="1.10.230.10:FF:000002">
    <property type="entry name" value="Citrate synthase"/>
    <property type="match status" value="1"/>
</dbReference>
<evidence type="ECO:0000256" key="8">
    <source>
        <dbReference type="PIRSR" id="PIRSR001369-1"/>
    </source>
</evidence>
<keyword evidence="4 7" id="KW-0808">Transferase</keyword>
<organism evidence="11">
    <name type="scientific">uncultured Mycobacterium sp</name>
    <dbReference type="NCBI Taxonomy" id="171292"/>
    <lineage>
        <taxon>Bacteria</taxon>
        <taxon>Bacillati</taxon>
        <taxon>Actinomycetota</taxon>
        <taxon>Actinomycetes</taxon>
        <taxon>Mycobacteriales</taxon>
        <taxon>Mycobacteriaceae</taxon>
        <taxon>Mycobacterium</taxon>
        <taxon>environmental samples</taxon>
    </lineage>
</organism>